<dbReference type="EMBL" id="JABEPP010000001">
    <property type="protein sequence ID" value="NNM71624.1"/>
    <property type="molecule type" value="Genomic_DNA"/>
</dbReference>
<protein>
    <recommendedName>
        <fullName evidence="4">O-methyltransferase C-terminal domain-containing protein</fullName>
    </recommendedName>
</protein>
<keyword evidence="1" id="KW-0489">Methyltransferase</keyword>
<sequence>MLQPLLEKHPGLHGTVFDLPGVIAGAKRPSRPPDICCRMDFVAGDFFSSVPAGDLYLLKHVLHDWGDDEFLEILRNCRAAMRGGGRIAIIELVLGEIGEPGPTPLMDMNMLVMASGRERSFTEYAHLLGKARFGEVRITTIHSPWAIIEASCEV</sequence>
<accession>A0A849I1Y7</accession>
<organism evidence="5 6">
    <name type="scientific">Enterovirga aerilata</name>
    <dbReference type="NCBI Taxonomy" id="2730920"/>
    <lineage>
        <taxon>Bacteria</taxon>
        <taxon>Pseudomonadati</taxon>
        <taxon>Pseudomonadota</taxon>
        <taxon>Alphaproteobacteria</taxon>
        <taxon>Hyphomicrobiales</taxon>
        <taxon>Methylobacteriaceae</taxon>
        <taxon>Enterovirga</taxon>
    </lineage>
</organism>
<dbReference type="AlphaFoldDB" id="A0A849I1Y7"/>
<comment type="caution">
    <text evidence="5">The sequence shown here is derived from an EMBL/GenBank/DDBJ whole genome shotgun (WGS) entry which is preliminary data.</text>
</comment>
<dbReference type="Pfam" id="PF00891">
    <property type="entry name" value="Methyltransf_2"/>
    <property type="match status" value="1"/>
</dbReference>
<dbReference type="Gene3D" id="3.40.50.150">
    <property type="entry name" value="Vaccinia Virus protein VP39"/>
    <property type="match status" value="1"/>
</dbReference>
<reference evidence="5 6" key="1">
    <citation type="submission" date="2020-04" db="EMBL/GenBank/DDBJ databases">
        <title>Enterovirga sp. isolate from soil.</title>
        <authorList>
            <person name="Chea S."/>
            <person name="Kim D.-U."/>
        </authorList>
    </citation>
    <scope>NUCLEOTIDE SEQUENCE [LARGE SCALE GENOMIC DNA]</scope>
    <source>
        <strain evidence="5 6">DB1703</strain>
    </source>
</reference>
<dbReference type="InterPro" id="IPR001077">
    <property type="entry name" value="COMT_C"/>
</dbReference>
<dbReference type="InterPro" id="IPR029063">
    <property type="entry name" value="SAM-dependent_MTases_sf"/>
</dbReference>
<dbReference type="SUPFAM" id="SSF53335">
    <property type="entry name" value="S-adenosyl-L-methionine-dependent methyltransferases"/>
    <property type="match status" value="1"/>
</dbReference>
<evidence type="ECO:0000256" key="2">
    <source>
        <dbReference type="ARBA" id="ARBA00022679"/>
    </source>
</evidence>
<dbReference type="PANTHER" id="PTHR43712:SF2">
    <property type="entry name" value="O-METHYLTRANSFERASE CICE"/>
    <property type="match status" value="1"/>
</dbReference>
<keyword evidence="2" id="KW-0808">Transferase</keyword>
<name>A0A849I1Y7_9HYPH</name>
<dbReference type="PANTHER" id="PTHR43712">
    <property type="entry name" value="PUTATIVE (AFU_ORTHOLOGUE AFUA_4G14580)-RELATED"/>
    <property type="match status" value="1"/>
</dbReference>
<feature type="domain" description="O-methyltransferase C-terminal" evidence="4">
    <location>
        <begin position="3"/>
        <end position="133"/>
    </location>
</feature>
<dbReference type="GO" id="GO:0032259">
    <property type="term" value="P:methylation"/>
    <property type="evidence" value="ECO:0007669"/>
    <property type="project" value="UniProtKB-KW"/>
</dbReference>
<gene>
    <name evidence="5" type="ORF">HJG44_04320</name>
</gene>
<keyword evidence="6" id="KW-1185">Reference proteome</keyword>
<dbReference type="InterPro" id="IPR016461">
    <property type="entry name" value="COMT-like"/>
</dbReference>
<proteinExistence type="predicted"/>
<dbReference type="PROSITE" id="PS51683">
    <property type="entry name" value="SAM_OMT_II"/>
    <property type="match status" value="1"/>
</dbReference>
<evidence type="ECO:0000313" key="6">
    <source>
        <dbReference type="Proteomes" id="UP000564885"/>
    </source>
</evidence>
<evidence type="ECO:0000256" key="1">
    <source>
        <dbReference type="ARBA" id="ARBA00022603"/>
    </source>
</evidence>
<evidence type="ECO:0000313" key="5">
    <source>
        <dbReference type="EMBL" id="NNM71624.1"/>
    </source>
</evidence>
<dbReference type="Proteomes" id="UP000564885">
    <property type="component" value="Unassembled WGS sequence"/>
</dbReference>
<keyword evidence="3" id="KW-0949">S-adenosyl-L-methionine</keyword>
<dbReference type="GO" id="GO:0008171">
    <property type="term" value="F:O-methyltransferase activity"/>
    <property type="evidence" value="ECO:0007669"/>
    <property type="project" value="InterPro"/>
</dbReference>
<evidence type="ECO:0000256" key="3">
    <source>
        <dbReference type="ARBA" id="ARBA00022691"/>
    </source>
</evidence>
<evidence type="ECO:0000259" key="4">
    <source>
        <dbReference type="Pfam" id="PF00891"/>
    </source>
</evidence>